<protein>
    <submittedName>
        <fullName evidence="1">Uncharacterized protein</fullName>
    </submittedName>
</protein>
<evidence type="ECO:0000313" key="1">
    <source>
        <dbReference type="EMBL" id="KAI4864829.1"/>
    </source>
</evidence>
<sequence>MRKLQLMHLGKEEFQAPPPVTSSPLGPGIQPVEDEEEMDEDDVLIDNIEKLALEAGATALILDFPCSDPTRSEETAFNVDQSLVTATRDQLTDATSRCPLETKTIEGETLSRERALMLLQLRAYQLQSDPNHVALEGMKPRYRAFSVYTVDDERIGMRAVENHHYADPPAEDAKSLYGWETVRISSPVLPVSPAASIMTTAGDICRVMRNNFRIHRDMASIPTSMQISVSHTKGFTLLEVKKIISLYTLIEPHLRQLNRGYRASSAYQNICGSVRRWSNLGQVSVTELGKNFDPDRILPSFRSEAMLGEMDQYMPTDILAYGDDVSQSDQIFFVSLWCYADITSLCKAVTNTGPFRKTSLVALCRGGEYTEETDLTEDEEFEAAKAGLSNANFNIVDASRGVFKFRGAAHTLDPAHISCWSIICASVVNFAKHADPETFKAAVTGIVLGGTPMLEVIGVPYDVQKWYKSRMQDSGSFMPDDVVDQISWNDPFYARV</sequence>
<comment type="caution">
    <text evidence="1">The sequence shown here is derived from an EMBL/GenBank/DDBJ whole genome shotgun (WGS) entry which is preliminary data.</text>
</comment>
<proteinExistence type="predicted"/>
<gene>
    <name evidence="1" type="ORF">F4820DRAFT_422272</name>
</gene>
<reference evidence="1 2" key="1">
    <citation type="journal article" date="2022" name="New Phytol.">
        <title>Ecological generalism drives hyperdiversity of secondary metabolite gene clusters in xylarialean endophytes.</title>
        <authorList>
            <person name="Franco M.E.E."/>
            <person name="Wisecaver J.H."/>
            <person name="Arnold A.E."/>
            <person name="Ju Y.M."/>
            <person name="Slot J.C."/>
            <person name="Ahrendt S."/>
            <person name="Moore L.P."/>
            <person name="Eastman K.E."/>
            <person name="Scott K."/>
            <person name="Konkel Z."/>
            <person name="Mondo S.J."/>
            <person name="Kuo A."/>
            <person name="Hayes R.D."/>
            <person name="Haridas S."/>
            <person name="Andreopoulos B."/>
            <person name="Riley R."/>
            <person name="LaButti K."/>
            <person name="Pangilinan J."/>
            <person name="Lipzen A."/>
            <person name="Amirebrahimi M."/>
            <person name="Yan J."/>
            <person name="Adam C."/>
            <person name="Keymanesh K."/>
            <person name="Ng V."/>
            <person name="Louie K."/>
            <person name="Northen T."/>
            <person name="Drula E."/>
            <person name="Henrissat B."/>
            <person name="Hsieh H.M."/>
            <person name="Youens-Clark K."/>
            <person name="Lutzoni F."/>
            <person name="Miadlikowska J."/>
            <person name="Eastwood D.C."/>
            <person name="Hamelin R.C."/>
            <person name="Grigoriev I.V."/>
            <person name="U'Ren J.M."/>
        </authorList>
    </citation>
    <scope>NUCLEOTIDE SEQUENCE [LARGE SCALE GENOMIC DNA]</scope>
    <source>
        <strain evidence="1 2">CBS 119005</strain>
    </source>
</reference>
<accession>A0ACB9YZL2</accession>
<evidence type="ECO:0000313" key="2">
    <source>
        <dbReference type="Proteomes" id="UP001497700"/>
    </source>
</evidence>
<dbReference type="Proteomes" id="UP001497700">
    <property type="component" value="Unassembled WGS sequence"/>
</dbReference>
<dbReference type="EMBL" id="MU393480">
    <property type="protein sequence ID" value="KAI4864829.1"/>
    <property type="molecule type" value="Genomic_DNA"/>
</dbReference>
<organism evidence="1 2">
    <name type="scientific">Hypoxylon rubiginosum</name>
    <dbReference type="NCBI Taxonomy" id="110542"/>
    <lineage>
        <taxon>Eukaryota</taxon>
        <taxon>Fungi</taxon>
        <taxon>Dikarya</taxon>
        <taxon>Ascomycota</taxon>
        <taxon>Pezizomycotina</taxon>
        <taxon>Sordariomycetes</taxon>
        <taxon>Xylariomycetidae</taxon>
        <taxon>Xylariales</taxon>
        <taxon>Hypoxylaceae</taxon>
        <taxon>Hypoxylon</taxon>
    </lineage>
</organism>
<name>A0ACB9YZL2_9PEZI</name>
<keyword evidence="2" id="KW-1185">Reference proteome</keyword>